<protein>
    <submittedName>
        <fullName evidence="3">Uncharacterized protein</fullName>
    </submittedName>
</protein>
<evidence type="ECO:0000313" key="3">
    <source>
        <dbReference type="EMBL" id="KAJ4271691.1"/>
    </source>
</evidence>
<accession>A0A9W8SHT3</accession>
<keyword evidence="2" id="KW-0812">Transmembrane</keyword>
<dbReference type="AlphaFoldDB" id="A0A9W8SHT3"/>
<feature type="compositionally biased region" description="Polar residues" evidence="1">
    <location>
        <begin position="170"/>
        <end position="185"/>
    </location>
</feature>
<feature type="transmembrane region" description="Helical" evidence="2">
    <location>
        <begin position="33"/>
        <end position="54"/>
    </location>
</feature>
<dbReference type="OrthoDB" id="10451663at2759"/>
<keyword evidence="2" id="KW-0472">Membrane</keyword>
<keyword evidence="2" id="KW-1133">Transmembrane helix</keyword>
<gene>
    <name evidence="3" type="ORF">NW762_000396</name>
</gene>
<reference evidence="3" key="1">
    <citation type="submission" date="2022-09" db="EMBL/GenBank/DDBJ databases">
        <title>Fusarium specimens isolated from Avocado Roots.</title>
        <authorList>
            <person name="Stajich J."/>
            <person name="Roper C."/>
            <person name="Heimlech-Rivalta G."/>
        </authorList>
    </citation>
    <scope>NUCLEOTIDE SEQUENCE</scope>
    <source>
        <strain evidence="3">CF00136</strain>
    </source>
</reference>
<comment type="caution">
    <text evidence="3">The sequence shown here is derived from an EMBL/GenBank/DDBJ whole genome shotgun (WGS) entry which is preliminary data.</text>
</comment>
<name>A0A9W8SHT3_9HYPO</name>
<dbReference type="EMBL" id="JAOQAZ010000001">
    <property type="protein sequence ID" value="KAJ4271691.1"/>
    <property type="molecule type" value="Genomic_DNA"/>
</dbReference>
<feature type="region of interest" description="Disordered" evidence="1">
    <location>
        <begin position="126"/>
        <end position="217"/>
    </location>
</feature>
<keyword evidence="4" id="KW-1185">Reference proteome</keyword>
<dbReference type="Proteomes" id="UP001152049">
    <property type="component" value="Unassembled WGS sequence"/>
</dbReference>
<feature type="compositionally biased region" description="Polar residues" evidence="1">
    <location>
        <begin position="151"/>
        <end position="160"/>
    </location>
</feature>
<organism evidence="3 4">
    <name type="scientific">Fusarium torreyae</name>
    <dbReference type="NCBI Taxonomy" id="1237075"/>
    <lineage>
        <taxon>Eukaryota</taxon>
        <taxon>Fungi</taxon>
        <taxon>Dikarya</taxon>
        <taxon>Ascomycota</taxon>
        <taxon>Pezizomycotina</taxon>
        <taxon>Sordariomycetes</taxon>
        <taxon>Hypocreomycetidae</taxon>
        <taxon>Hypocreales</taxon>
        <taxon>Nectriaceae</taxon>
        <taxon>Fusarium</taxon>
    </lineage>
</organism>
<proteinExistence type="predicted"/>
<feature type="region of interest" description="Disordered" evidence="1">
    <location>
        <begin position="270"/>
        <end position="307"/>
    </location>
</feature>
<evidence type="ECO:0000313" key="4">
    <source>
        <dbReference type="Proteomes" id="UP001152049"/>
    </source>
</evidence>
<evidence type="ECO:0000256" key="1">
    <source>
        <dbReference type="SAM" id="MobiDB-lite"/>
    </source>
</evidence>
<evidence type="ECO:0000256" key="2">
    <source>
        <dbReference type="SAM" id="Phobius"/>
    </source>
</evidence>
<sequence length="307" mass="34076">MAPLPTPLIARCASCSEVNVNAASTDELEKWRLATLICALVLALFAVIAIILAIQLCRKSYLVRNAQKYQEKASRYKNAYRTAETQAVEHQVRADSLTSEITRLRDVNAKWEDSYYELFGDLSDNPLNYHPQTNPTGRIPPGAARRKTRPPETSLSSGIPQGTEFRHGRSNNPTAYLPQHNGSQITRSTTRSSRPRRPDSPRPSTAPLRPPATRLSSGILRGTEFEHGGIDDGYFGPDNQDFTPLNLHELADGAAANYVVDGKYLQPPRVPIPQESRPPVRFEEPVSPVVSPHQTRLSSYWAPCRGP</sequence>